<dbReference type="PANTHER" id="PTHR48106:SF13">
    <property type="entry name" value="QUINONE OXIDOREDUCTASE-RELATED"/>
    <property type="match status" value="1"/>
</dbReference>
<evidence type="ECO:0000259" key="3">
    <source>
        <dbReference type="SMART" id="SM00829"/>
    </source>
</evidence>
<name>A0A285EDM3_9ACTN</name>
<dbReference type="SUPFAM" id="SSF51735">
    <property type="entry name" value="NAD(P)-binding Rossmann-fold domains"/>
    <property type="match status" value="1"/>
</dbReference>
<gene>
    <name evidence="4" type="ORF">SAMN06893097_106192</name>
</gene>
<dbReference type="InterPro" id="IPR011032">
    <property type="entry name" value="GroES-like_sf"/>
</dbReference>
<protein>
    <submittedName>
        <fullName evidence="4">Zinc-binding dehydrogenase</fullName>
    </submittedName>
</protein>
<keyword evidence="2" id="KW-0560">Oxidoreductase</keyword>
<keyword evidence="5" id="KW-1185">Reference proteome</keyword>
<dbReference type="InterPro" id="IPR013149">
    <property type="entry name" value="ADH-like_C"/>
</dbReference>
<keyword evidence="1" id="KW-0521">NADP</keyword>
<dbReference type="Gene3D" id="3.40.50.720">
    <property type="entry name" value="NAD(P)-binding Rossmann-like Domain"/>
    <property type="match status" value="1"/>
</dbReference>
<evidence type="ECO:0000256" key="1">
    <source>
        <dbReference type="ARBA" id="ARBA00022857"/>
    </source>
</evidence>
<dbReference type="GO" id="GO:0003960">
    <property type="term" value="F:quinone reductase (NADPH) activity"/>
    <property type="evidence" value="ECO:0007669"/>
    <property type="project" value="TreeGrafter"/>
</dbReference>
<dbReference type="GO" id="GO:0070402">
    <property type="term" value="F:NADPH binding"/>
    <property type="evidence" value="ECO:0007669"/>
    <property type="project" value="TreeGrafter"/>
</dbReference>
<dbReference type="PANTHER" id="PTHR48106">
    <property type="entry name" value="QUINONE OXIDOREDUCTASE PIG3-RELATED"/>
    <property type="match status" value="1"/>
</dbReference>
<proteinExistence type="predicted"/>
<dbReference type="AlphaFoldDB" id="A0A285EDM3"/>
<dbReference type="InterPro" id="IPR020843">
    <property type="entry name" value="ER"/>
</dbReference>
<dbReference type="Pfam" id="PF00107">
    <property type="entry name" value="ADH_zinc_N"/>
    <property type="match status" value="1"/>
</dbReference>
<feature type="domain" description="Enoyl reductase (ER)" evidence="3">
    <location>
        <begin position="1"/>
        <end position="224"/>
    </location>
</feature>
<dbReference type="PROSITE" id="PS01162">
    <property type="entry name" value="QOR_ZETA_CRYSTAL"/>
    <property type="match status" value="1"/>
</dbReference>
<sequence>MAEVGADVTDLTVGQRVGRLSGGQGSFADAAVVDAGKAVRVPDGLDDVTAAGALMQGVTAHYLATDAHPVQPGDTVLVHAAAGGVGQLLTQVVKIRGGRVIGTVSNEAKAEAARAAGAEHVLAYDDFAEERANSPTVPGSPLSSTASVRVMGALDGRGSGVAGEHVVRAPAGQHHQVPLLSAAGEPAVGEGVPEAMRVDVGGAGLRGAGVQHVAGAVGGHRAALTEQQ</sequence>
<dbReference type="SMART" id="SM00829">
    <property type="entry name" value="PKS_ER"/>
    <property type="match status" value="1"/>
</dbReference>
<dbReference type="GO" id="GO:0035925">
    <property type="term" value="F:mRNA 3'-UTR AU-rich region binding"/>
    <property type="evidence" value="ECO:0007669"/>
    <property type="project" value="TreeGrafter"/>
</dbReference>
<dbReference type="GO" id="GO:0005829">
    <property type="term" value="C:cytosol"/>
    <property type="evidence" value="ECO:0007669"/>
    <property type="project" value="TreeGrafter"/>
</dbReference>
<dbReference type="OrthoDB" id="3727682at2"/>
<reference evidence="4 5" key="1">
    <citation type="submission" date="2017-09" db="EMBL/GenBank/DDBJ databases">
        <authorList>
            <person name="Ehlers B."/>
            <person name="Leendertz F.H."/>
        </authorList>
    </citation>
    <scope>NUCLEOTIDE SEQUENCE [LARGE SCALE GENOMIC DNA]</scope>
    <source>
        <strain evidence="4 5">DSM 46844</strain>
    </source>
</reference>
<organism evidence="4 5">
    <name type="scientific">Geodermatophilus sabuli</name>
    <dbReference type="NCBI Taxonomy" id="1564158"/>
    <lineage>
        <taxon>Bacteria</taxon>
        <taxon>Bacillati</taxon>
        <taxon>Actinomycetota</taxon>
        <taxon>Actinomycetes</taxon>
        <taxon>Geodermatophilales</taxon>
        <taxon>Geodermatophilaceae</taxon>
        <taxon>Geodermatophilus</taxon>
    </lineage>
</organism>
<dbReference type="SUPFAM" id="SSF50129">
    <property type="entry name" value="GroES-like"/>
    <property type="match status" value="1"/>
</dbReference>
<dbReference type="Gene3D" id="3.90.180.10">
    <property type="entry name" value="Medium-chain alcohol dehydrogenases, catalytic domain"/>
    <property type="match status" value="1"/>
</dbReference>
<evidence type="ECO:0000313" key="4">
    <source>
        <dbReference type="EMBL" id="SNX97242.1"/>
    </source>
</evidence>
<dbReference type="Proteomes" id="UP000219514">
    <property type="component" value="Unassembled WGS sequence"/>
</dbReference>
<dbReference type="GO" id="GO:0008270">
    <property type="term" value="F:zinc ion binding"/>
    <property type="evidence" value="ECO:0007669"/>
    <property type="project" value="InterPro"/>
</dbReference>
<accession>A0A285EDM3</accession>
<evidence type="ECO:0000313" key="5">
    <source>
        <dbReference type="Proteomes" id="UP000219514"/>
    </source>
</evidence>
<dbReference type="InterPro" id="IPR036291">
    <property type="entry name" value="NAD(P)-bd_dom_sf"/>
</dbReference>
<dbReference type="EMBL" id="OBDO01000006">
    <property type="protein sequence ID" value="SNX97242.1"/>
    <property type="molecule type" value="Genomic_DNA"/>
</dbReference>
<evidence type="ECO:0000256" key="2">
    <source>
        <dbReference type="ARBA" id="ARBA00023002"/>
    </source>
</evidence>
<dbReference type="InterPro" id="IPR002364">
    <property type="entry name" value="Quin_OxRdtase/zeta-crystal_CS"/>
</dbReference>